<dbReference type="Gene3D" id="1.10.357.10">
    <property type="entry name" value="Tetracycline Repressor, domain 2"/>
    <property type="match status" value="1"/>
</dbReference>
<gene>
    <name evidence="1" type="ORF">D3272_13595</name>
</gene>
<evidence type="ECO:0000313" key="2">
    <source>
        <dbReference type="Proteomes" id="UP000289411"/>
    </source>
</evidence>
<dbReference type="Proteomes" id="UP000289411">
    <property type="component" value="Unassembled WGS sequence"/>
</dbReference>
<protein>
    <submittedName>
        <fullName evidence="1">TetR family transcriptional regulator</fullName>
    </submittedName>
</protein>
<evidence type="ECO:0000313" key="1">
    <source>
        <dbReference type="EMBL" id="RYB04464.1"/>
    </source>
</evidence>
<sequence length="208" mass="23797">MTSHDQTYQAIVEAAAGGLRKSGKVPEVSDLVAELGIPRREFYRHFRNKAALSEKMIRESDQTYFNVAEIFVDSASTAQDKIRNFLRWRMVQRVWCAEISRPDDLKALYQDRIEYMLRGLLRELHAGRVLGAPRVYQTATEILEANDRLADDLCSELSDEVHFEYVAEAEGLGFSEEGIRLCDELFDVHWAFVSKLLPMRPAPARSQA</sequence>
<dbReference type="OrthoDB" id="9779746at2"/>
<reference evidence="1 2" key="2">
    <citation type="submission" date="2019-02" db="EMBL/GenBank/DDBJ databases">
        <title>'Lichenibacterium ramalinii' gen. nov. sp. nov., 'Lichenibacterium minor' gen. nov. sp. nov.</title>
        <authorList>
            <person name="Pankratov T."/>
        </authorList>
    </citation>
    <scope>NUCLEOTIDE SEQUENCE [LARGE SCALE GENOMIC DNA]</scope>
    <source>
        <strain evidence="1 2">RmlP001</strain>
    </source>
</reference>
<dbReference type="AlphaFoldDB" id="A0A4Q2REB9"/>
<keyword evidence="2" id="KW-1185">Reference proteome</keyword>
<dbReference type="RefSeq" id="WP_129219741.1">
    <property type="nucleotide sequence ID" value="NZ_QYBC01000010.1"/>
</dbReference>
<proteinExistence type="predicted"/>
<dbReference type="EMBL" id="QYBC01000010">
    <property type="protein sequence ID" value="RYB04464.1"/>
    <property type="molecule type" value="Genomic_DNA"/>
</dbReference>
<reference evidence="1 2" key="1">
    <citation type="submission" date="2018-09" db="EMBL/GenBank/DDBJ databases">
        <authorList>
            <person name="Grouzdev D.S."/>
            <person name="Krutkina M.S."/>
        </authorList>
    </citation>
    <scope>NUCLEOTIDE SEQUENCE [LARGE SCALE GENOMIC DNA]</scope>
    <source>
        <strain evidence="1 2">RmlP001</strain>
    </source>
</reference>
<comment type="caution">
    <text evidence="1">The sequence shown here is derived from an EMBL/GenBank/DDBJ whole genome shotgun (WGS) entry which is preliminary data.</text>
</comment>
<dbReference type="InterPro" id="IPR009057">
    <property type="entry name" value="Homeodomain-like_sf"/>
</dbReference>
<accession>A0A4Q2REB9</accession>
<dbReference type="SUPFAM" id="SSF46689">
    <property type="entry name" value="Homeodomain-like"/>
    <property type="match status" value="1"/>
</dbReference>
<organism evidence="1 2">
    <name type="scientific">Lichenibacterium ramalinae</name>
    <dbReference type="NCBI Taxonomy" id="2316527"/>
    <lineage>
        <taxon>Bacteria</taxon>
        <taxon>Pseudomonadati</taxon>
        <taxon>Pseudomonadota</taxon>
        <taxon>Alphaproteobacteria</taxon>
        <taxon>Hyphomicrobiales</taxon>
        <taxon>Lichenihabitantaceae</taxon>
        <taxon>Lichenibacterium</taxon>
    </lineage>
</organism>
<name>A0A4Q2REB9_9HYPH</name>